<reference evidence="1 2" key="1">
    <citation type="submission" date="2020-06" db="EMBL/GenBank/DDBJ databases">
        <title>Genome mining for natural products.</title>
        <authorList>
            <person name="Zhang B."/>
            <person name="Shi J."/>
            <person name="Ge H."/>
        </authorList>
    </citation>
    <scope>NUCLEOTIDE SEQUENCE [LARGE SCALE GENOMIC DNA]</scope>
    <source>
        <strain evidence="1 2">NA06532</strain>
        <plasmid evidence="1 2">unnamed1</plasmid>
    </source>
</reference>
<dbReference type="EMBL" id="CP054927">
    <property type="protein sequence ID" value="QKW47766.1"/>
    <property type="molecule type" value="Genomic_DNA"/>
</dbReference>
<evidence type="ECO:0008006" key="3">
    <source>
        <dbReference type="Google" id="ProtNLM"/>
    </source>
</evidence>
<accession>A0A7H8N044</accession>
<protein>
    <recommendedName>
        <fullName evidence="3">Lipoprotein</fullName>
    </recommendedName>
</protein>
<evidence type="ECO:0000313" key="1">
    <source>
        <dbReference type="EMBL" id="QKW47766.1"/>
    </source>
</evidence>
<dbReference type="RefSeq" id="WP_176145655.1">
    <property type="nucleotide sequence ID" value="NZ_CP054927.1"/>
</dbReference>
<dbReference type="AlphaFoldDB" id="A0A7H8N044"/>
<evidence type="ECO:0000313" key="2">
    <source>
        <dbReference type="Proteomes" id="UP000509345"/>
    </source>
</evidence>
<organism evidence="1 2">
    <name type="scientific">Streptomyces microflavus</name>
    <name type="common">Streptomyces lipmanii</name>
    <dbReference type="NCBI Taxonomy" id="1919"/>
    <lineage>
        <taxon>Bacteria</taxon>
        <taxon>Bacillati</taxon>
        <taxon>Actinomycetota</taxon>
        <taxon>Actinomycetes</taxon>
        <taxon>Kitasatosporales</taxon>
        <taxon>Streptomycetaceae</taxon>
        <taxon>Streptomyces</taxon>
    </lineage>
</organism>
<dbReference type="PROSITE" id="PS51257">
    <property type="entry name" value="PROKAR_LIPOPROTEIN"/>
    <property type="match status" value="1"/>
</dbReference>
<sequence length="190" mass="21004">MIARRLRWPLAVLVAVIGVVALTLSCEDDNGVTAPRSSASRASTPARCTEANLDGLTPMVPGGDHKELVQFWRGIVGPTYRAACTEDYRRLARLLEFEGSPEYFDTTVCSGCTSMEIVAMWRDEYGFRGTDLSRLLEARPVQTQGGLMFRRGNAVAWFARGTHETPGQWTGFYPRCDLEPDCATYASDTP</sequence>
<dbReference type="GeneID" id="87636466"/>
<proteinExistence type="predicted"/>
<dbReference type="Proteomes" id="UP000509345">
    <property type="component" value="Plasmid unnamed1"/>
</dbReference>
<geneLocation type="plasmid" evidence="1 2">
    <name>unnamed1</name>
</geneLocation>
<gene>
    <name evidence="1" type="ORF">HUT09_34905</name>
</gene>
<keyword evidence="1" id="KW-0614">Plasmid</keyword>
<name>A0A7H8N044_STRMI</name>